<dbReference type="InterPro" id="IPR001437">
    <property type="entry name" value="Tscrpt_elong_fac_GreA/B_C"/>
</dbReference>
<dbReference type="Pfam" id="PF01272">
    <property type="entry name" value="GreA_GreB"/>
    <property type="match status" value="1"/>
</dbReference>
<dbReference type="GO" id="GO:0016301">
    <property type="term" value="F:kinase activity"/>
    <property type="evidence" value="ECO:0007669"/>
    <property type="project" value="UniProtKB-KW"/>
</dbReference>
<dbReference type="InterPro" id="IPR036953">
    <property type="entry name" value="GreA/GreB_C_sf"/>
</dbReference>
<dbReference type="Proteomes" id="UP001168540">
    <property type="component" value="Unassembled WGS sequence"/>
</dbReference>
<keyword evidence="3" id="KW-0808">Transferase</keyword>
<sequence>MSTLPPITVSSLDYDRLSALLESVSVRDVPGVVALERELERAEIVEPDSMPADVVTMNSRVLVCDATNGEERELTLVYPREADFEQGRLSILAPVGSALLGLSIGQSIVWPLPDGKETRLTVLAIHYQPEAAGDLHR</sequence>
<reference evidence="3" key="1">
    <citation type="submission" date="2023-06" db="EMBL/GenBank/DDBJ databases">
        <authorList>
            <person name="Zhang S."/>
        </authorList>
    </citation>
    <scope>NUCLEOTIDE SEQUENCE</scope>
    <source>
        <strain evidence="3">SG2303</strain>
    </source>
</reference>
<dbReference type="SUPFAM" id="SSF54534">
    <property type="entry name" value="FKBP-like"/>
    <property type="match status" value="1"/>
</dbReference>
<dbReference type="RefSeq" id="WP_289828011.1">
    <property type="nucleotide sequence ID" value="NZ_JAUEDK010000002.1"/>
</dbReference>
<dbReference type="InterPro" id="IPR023459">
    <property type="entry name" value="Tscrpt_elong_fac_GreA/B_fam"/>
</dbReference>
<evidence type="ECO:0000313" key="3">
    <source>
        <dbReference type="EMBL" id="MDN0073484.1"/>
    </source>
</evidence>
<keyword evidence="4" id="KW-1185">Reference proteome</keyword>
<feature type="domain" description="Regulator of nucleoside diphosphate kinase N-terminal" evidence="2">
    <location>
        <begin position="5"/>
        <end position="45"/>
    </location>
</feature>
<dbReference type="EMBL" id="JAUEDK010000002">
    <property type="protein sequence ID" value="MDN0073484.1"/>
    <property type="molecule type" value="Genomic_DNA"/>
</dbReference>
<accession>A0ABT7XI69</accession>
<name>A0ABT7XI69_9NEIS</name>
<dbReference type="Gene3D" id="1.10.286.20">
    <property type="match status" value="1"/>
</dbReference>
<dbReference type="NCBIfam" id="NF004396">
    <property type="entry name" value="PRK05753.1"/>
    <property type="match status" value="1"/>
</dbReference>
<feature type="domain" description="Transcription elongation factor GreA/GreB C-terminal" evidence="1">
    <location>
        <begin position="51"/>
        <end position="127"/>
    </location>
</feature>
<dbReference type="Pfam" id="PF14760">
    <property type="entry name" value="Rnk_N"/>
    <property type="match status" value="1"/>
</dbReference>
<proteinExistence type="predicted"/>
<evidence type="ECO:0000259" key="1">
    <source>
        <dbReference type="Pfam" id="PF01272"/>
    </source>
</evidence>
<organism evidence="3 4">
    <name type="scientific">Crenobacter oryzisoli</name>
    <dbReference type="NCBI Taxonomy" id="3056844"/>
    <lineage>
        <taxon>Bacteria</taxon>
        <taxon>Pseudomonadati</taxon>
        <taxon>Pseudomonadota</taxon>
        <taxon>Betaproteobacteria</taxon>
        <taxon>Neisseriales</taxon>
        <taxon>Neisseriaceae</taxon>
        <taxon>Crenobacter</taxon>
    </lineage>
</organism>
<dbReference type="PANTHER" id="PTHR30437:SF5">
    <property type="entry name" value="REGULATOR OF NUCLEOSIDE DIPHOSPHATE KINASE"/>
    <property type="match status" value="1"/>
</dbReference>
<protein>
    <submittedName>
        <fullName evidence="3">Nucleoside diphosphate kinase regulator</fullName>
    </submittedName>
</protein>
<evidence type="ECO:0000313" key="4">
    <source>
        <dbReference type="Proteomes" id="UP001168540"/>
    </source>
</evidence>
<comment type="caution">
    <text evidence="3">The sequence shown here is derived from an EMBL/GenBank/DDBJ whole genome shotgun (WGS) entry which is preliminary data.</text>
</comment>
<dbReference type="InterPro" id="IPR029462">
    <property type="entry name" value="Rnk_N"/>
</dbReference>
<dbReference type="Gene3D" id="3.10.50.30">
    <property type="entry name" value="Transcription elongation factor, GreA/GreB, C-terminal domain"/>
    <property type="match status" value="1"/>
</dbReference>
<dbReference type="PANTHER" id="PTHR30437">
    <property type="entry name" value="TRANSCRIPTION ELONGATION FACTOR GREA"/>
    <property type="match status" value="1"/>
</dbReference>
<keyword evidence="3" id="KW-0418">Kinase</keyword>
<gene>
    <name evidence="3" type="primary">rnk</name>
    <name evidence="3" type="ORF">QU481_01040</name>
</gene>
<evidence type="ECO:0000259" key="2">
    <source>
        <dbReference type="Pfam" id="PF14760"/>
    </source>
</evidence>